<evidence type="ECO:0000313" key="5">
    <source>
        <dbReference type="Proteomes" id="UP000321412"/>
    </source>
</evidence>
<accession>A0A5C6X846</accession>
<dbReference type="EMBL" id="VOSM01000002">
    <property type="protein sequence ID" value="TXD38041.1"/>
    <property type="molecule type" value="Genomic_DNA"/>
</dbReference>
<dbReference type="Proteomes" id="UP000321412">
    <property type="component" value="Unassembled WGS sequence"/>
</dbReference>
<evidence type="ECO:0000256" key="1">
    <source>
        <dbReference type="SAM" id="Coils"/>
    </source>
</evidence>
<dbReference type="InterPro" id="IPR025682">
    <property type="entry name" value="CpXC_dom"/>
</dbReference>
<feature type="coiled-coil region" evidence="1">
    <location>
        <begin position="178"/>
        <end position="289"/>
    </location>
</feature>
<feature type="region of interest" description="Disordered" evidence="2">
    <location>
        <begin position="317"/>
        <end position="349"/>
    </location>
</feature>
<evidence type="ECO:0000256" key="2">
    <source>
        <dbReference type="SAM" id="MobiDB-lite"/>
    </source>
</evidence>
<proteinExistence type="predicted"/>
<dbReference type="Pfam" id="PF14353">
    <property type="entry name" value="CpXC"/>
    <property type="match status" value="1"/>
</dbReference>
<sequence length="902" mass="99197">MEYHDGAQAPYQGHLGRTAQTSVLISSAAGPVFPASVYTGINTQTHPELRQRLIEGTLNVVECPFDEGRTYDLAISVIYHDEKRRLFVLVIPETLRHEEFKRRSALLEELAREREVLPNYVRNFHTIFEPARLIALEEAADRAAEAGQSQAPTPQDSSEVGEATVITAVPSAGPSEAEEALKAELDALKSEIAGQRESLEEARAQLERAQHELENSQNTFEEEQEAIARDREQLNEVASRVERDSARVQETRARLEEERTRLEEERAMLEEARRALQVQELNLEQERLRLEQGAQSSNAEEATQVVTDDQFIEVMNPASAPTPPGAAADSAERARRPEPSRHQLARATPAELPEDFDAVAGGELVFVRESSDLVQVGYSLSDERVATFDDAAEVRFFFQLHDVAGVPVMALTLAAFDDAGDLLDAVAAPLADVDDHERAVLDTLARDQHLSLVIYGKDASPAISWEGGAPIAANIAWARERARAWREAFKGDDSEARAAIALGEVELVGQMRHPFVDGRFSRIDSASEALLAAGVVGYWSRSEQVAYLIGNRAFPLSHFREIQKRVARQALNWGIALGDELQQVAIDESIITDRISLTQRLLASFAELCVGVRPNDLDPLQQWENWDALIQLAQSHGVTPEPDVLELAELSLKRAQDYEEMLDAEDDSVEAEAIDLDDDEVLEIVEESEVDLDAMIIEHTVPASGTTYFLVDTTLIEELPAMEKAKRKDLHSRLGDPAGRLEVAQVLVERYSPDALSEVLEESEKMSSAERDALARFMEARADRLTAHLSNLLPTSGAAATLIIARTLVKAGHAEAIDALLKALGDEHQRGNPDELAGVLAGFGDALVDPLSRAIKSSPEDEHLALALAHLDAARPGTLDSLASDRSKHLRRAAKRARQLAG</sequence>
<feature type="compositionally biased region" description="Basic and acidic residues" evidence="2">
    <location>
        <begin position="330"/>
        <end position="341"/>
    </location>
</feature>
<feature type="domain" description="CpXC" evidence="3">
    <location>
        <begin position="33"/>
        <end position="114"/>
    </location>
</feature>
<evidence type="ECO:0000313" key="4">
    <source>
        <dbReference type="EMBL" id="TXD38041.1"/>
    </source>
</evidence>
<dbReference type="OrthoDB" id="5479277at2"/>
<gene>
    <name evidence="4" type="ORF">FRC98_03850</name>
</gene>
<dbReference type="Gene3D" id="1.10.287.1490">
    <property type="match status" value="1"/>
</dbReference>
<protein>
    <recommendedName>
        <fullName evidence="3">CpXC domain-containing protein</fullName>
    </recommendedName>
</protein>
<comment type="caution">
    <text evidence="4">The sequence shown here is derived from an EMBL/GenBank/DDBJ whole genome shotgun (WGS) entry which is preliminary data.</text>
</comment>
<name>A0A5C6X846_9DELT</name>
<dbReference type="RefSeq" id="WP_146979988.1">
    <property type="nucleotide sequence ID" value="NZ_VOSM01000002.1"/>
</dbReference>
<reference evidence="4 5" key="1">
    <citation type="submission" date="2019-08" db="EMBL/GenBank/DDBJ databases">
        <title>Bradymonadales sp. TMQ4.</title>
        <authorList>
            <person name="Liang Q."/>
        </authorList>
    </citation>
    <scope>NUCLEOTIDE SEQUENCE [LARGE SCALE GENOMIC DNA]</scope>
    <source>
        <strain evidence="4 5">TMQ4</strain>
    </source>
</reference>
<keyword evidence="5" id="KW-1185">Reference proteome</keyword>
<dbReference type="AlphaFoldDB" id="A0A5C6X846"/>
<keyword evidence="1" id="KW-0175">Coiled coil</keyword>
<evidence type="ECO:0000259" key="3">
    <source>
        <dbReference type="Pfam" id="PF14353"/>
    </source>
</evidence>
<organism evidence="4 5">
    <name type="scientific">Lujinxingia vulgaris</name>
    <dbReference type="NCBI Taxonomy" id="2600176"/>
    <lineage>
        <taxon>Bacteria</taxon>
        <taxon>Deltaproteobacteria</taxon>
        <taxon>Bradymonadales</taxon>
        <taxon>Lujinxingiaceae</taxon>
        <taxon>Lujinxingia</taxon>
    </lineage>
</organism>